<dbReference type="EMBL" id="LNZC01000022">
    <property type="protein sequence ID" value="KTD77922.1"/>
    <property type="molecule type" value="Genomic_DNA"/>
</dbReference>
<evidence type="ECO:0000313" key="2">
    <source>
        <dbReference type="Proteomes" id="UP000054662"/>
    </source>
</evidence>
<keyword evidence="2" id="KW-1185">Reference proteome</keyword>
<accession>A0A0W1A9A9</accession>
<dbReference type="RefSeq" id="WP_058493588.1">
    <property type="nucleotide sequence ID" value="NZ_LNZC01000022.1"/>
</dbReference>
<organism evidence="1 2">
    <name type="scientific">Legionella worsleiensis</name>
    <dbReference type="NCBI Taxonomy" id="45076"/>
    <lineage>
        <taxon>Bacteria</taxon>
        <taxon>Pseudomonadati</taxon>
        <taxon>Pseudomonadota</taxon>
        <taxon>Gammaproteobacteria</taxon>
        <taxon>Legionellales</taxon>
        <taxon>Legionellaceae</taxon>
        <taxon>Legionella</taxon>
    </lineage>
</organism>
<name>A0A0W1A9A9_9GAMM</name>
<gene>
    <name evidence="1" type="ORF">Lwor_1804</name>
</gene>
<proteinExistence type="predicted"/>
<evidence type="ECO:0000313" key="1">
    <source>
        <dbReference type="EMBL" id="KTD77922.1"/>
    </source>
</evidence>
<protein>
    <submittedName>
        <fullName evidence="1">Uncharacterized protein</fullName>
    </submittedName>
</protein>
<comment type="caution">
    <text evidence="1">The sequence shown here is derived from an EMBL/GenBank/DDBJ whole genome shotgun (WGS) entry which is preliminary data.</text>
</comment>
<dbReference type="Proteomes" id="UP000054662">
    <property type="component" value="Unassembled WGS sequence"/>
</dbReference>
<reference evidence="1 2" key="1">
    <citation type="submission" date="2015-11" db="EMBL/GenBank/DDBJ databases">
        <title>Genomic analysis of 38 Legionella species identifies large and diverse effector repertoires.</title>
        <authorList>
            <person name="Burstein D."/>
            <person name="Amaro F."/>
            <person name="Zusman T."/>
            <person name="Lifshitz Z."/>
            <person name="Cohen O."/>
            <person name="Gilbert J.A."/>
            <person name="Pupko T."/>
            <person name="Shuman H.A."/>
            <person name="Segal G."/>
        </authorList>
    </citation>
    <scope>NUCLEOTIDE SEQUENCE [LARGE SCALE GENOMIC DNA]</scope>
    <source>
        <strain evidence="1 2">ATCC 49508</strain>
    </source>
</reference>
<sequence>METRIEPLFLYEGLGFPIELENVEMIRYNNEWLPKIDVEKVADEVIKKLATQECRLTGNQVKFIRSYFSMPLREFGEKVVHESHAAVNKWEKKGNEATSMNENTEIVLRLFIIEKTQAQTKNQQANFYNAFQKSKIFFQARDSKLKPIHINLCA</sequence>
<dbReference type="AlphaFoldDB" id="A0A0W1A9A9"/>
<dbReference type="PATRIC" id="fig|45076.6.peg.1959"/>
<dbReference type="STRING" id="45076.Lwor_1804"/>